<dbReference type="InterPro" id="IPR039069">
    <property type="entry name" value="CE7"/>
</dbReference>
<feature type="active site" description="Charge relay system" evidence="1">
    <location>
        <position position="433"/>
    </location>
</feature>
<dbReference type="GO" id="GO:0005976">
    <property type="term" value="P:polysaccharide metabolic process"/>
    <property type="evidence" value="ECO:0007669"/>
    <property type="project" value="TreeGrafter"/>
</dbReference>
<dbReference type="RefSeq" id="WP_012375121.1">
    <property type="nucleotide sequence ID" value="NC_010571.1"/>
</dbReference>
<sequence length="454" mass="49224">MMRPTPAFLFVVLALLAGFSPAALAATPITPVPPGAQLRVAAVQVRVAPDHRDWTYQLGEPVKFKVAVTADNEPIDAVSVSYTIGPDMFPGEKKTAAVPLDGLVIDAGTMQEPGFLRCIVTSEVAGKIYTGIATAAFAPEKIKPYQTEPEDFEAFWKTQLEELAQAPVEPILTLLPDQCTDKVNVYHVSFRTVGPSWMKVPARIYGMLCEPKAPGKYPAVLKVPGAGVRPYPGDKGLAARGVITLEIGIHGIPVNLPESFYDVLYAGALTGYWTFNSDNRETYYYRRVYLSCVRANDFLTARENWDGKNLVVMGASQGGQLSLVTAALDLRVSGLAVTHPAGCDWAAPLHGRAGGWPHPFMPGADGKPSANATPARMAALAYYDAVNFAKRIKVPGYYNWGYNDVVTPPTSTYAAYNVITAPKTLGLTLEMGHQYNEEQWKAIDNWVTQAIGVK</sequence>
<evidence type="ECO:0000259" key="3">
    <source>
        <dbReference type="Pfam" id="PF05448"/>
    </source>
</evidence>
<accession>B1ZQH5</accession>
<dbReference type="AlphaFoldDB" id="B1ZQH5"/>
<dbReference type="STRING" id="452637.Oter_2302"/>
<feature type="domain" description="Acetyl xylan esterase" evidence="3">
    <location>
        <begin position="142"/>
        <end position="444"/>
    </location>
</feature>
<dbReference type="EMBL" id="CP001032">
    <property type="protein sequence ID" value="ACB75584.1"/>
    <property type="molecule type" value="Genomic_DNA"/>
</dbReference>
<dbReference type="PANTHER" id="PTHR40111">
    <property type="entry name" value="CEPHALOSPORIN-C DEACETYLASE"/>
    <property type="match status" value="1"/>
</dbReference>
<dbReference type="PANTHER" id="PTHR40111:SF1">
    <property type="entry name" value="CEPHALOSPORIN-C DEACETYLASE"/>
    <property type="match status" value="1"/>
</dbReference>
<dbReference type="InterPro" id="IPR029058">
    <property type="entry name" value="AB_hydrolase_fold"/>
</dbReference>
<dbReference type="InterPro" id="IPR008391">
    <property type="entry name" value="AXE1_dom"/>
</dbReference>
<dbReference type="ESTHER" id="opitp-b1zqh5">
    <property type="family name" value="Acetyl-esterase_deacetylase"/>
</dbReference>
<evidence type="ECO:0000313" key="5">
    <source>
        <dbReference type="Proteomes" id="UP000007013"/>
    </source>
</evidence>
<dbReference type="SUPFAM" id="SSF53474">
    <property type="entry name" value="alpha/beta-Hydrolases"/>
    <property type="match status" value="1"/>
</dbReference>
<protein>
    <submittedName>
        <fullName evidence="4">Acetyl xylan esterase</fullName>
    </submittedName>
</protein>
<feature type="active site" description="Charge relay system" evidence="1">
    <location>
        <position position="404"/>
    </location>
</feature>
<feature type="active site" description="Nucleophile" evidence="1">
    <location>
        <position position="316"/>
    </location>
</feature>
<feature type="signal peptide" evidence="2">
    <location>
        <begin position="1"/>
        <end position="25"/>
    </location>
</feature>
<reference evidence="4 5" key="1">
    <citation type="journal article" date="2011" name="J. Bacteriol.">
        <title>Genome sequence of the verrucomicrobium Opitutus terrae PB90-1, an abundant inhabitant of rice paddy soil ecosystems.</title>
        <authorList>
            <person name="van Passel M.W."/>
            <person name="Kant R."/>
            <person name="Palva A."/>
            <person name="Copeland A."/>
            <person name="Lucas S."/>
            <person name="Lapidus A."/>
            <person name="Glavina del Rio T."/>
            <person name="Pitluck S."/>
            <person name="Goltsman E."/>
            <person name="Clum A."/>
            <person name="Sun H."/>
            <person name="Schmutz J."/>
            <person name="Larimer F.W."/>
            <person name="Land M.L."/>
            <person name="Hauser L."/>
            <person name="Kyrpides N."/>
            <person name="Mikhailova N."/>
            <person name="Richardson P.P."/>
            <person name="Janssen P.H."/>
            <person name="de Vos W.M."/>
            <person name="Smidt H."/>
        </authorList>
    </citation>
    <scope>NUCLEOTIDE SEQUENCE [LARGE SCALE GENOMIC DNA]</scope>
    <source>
        <strain evidence="5">DSM 11246 / JCM 15787 / PB90-1</strain>
    </source>
</reference>
<feature type="chain" id="PRO_5002774847" evidence="2">
    <location>
        <begin position="26"/>
        <end position="454"/>
    </location>
</feature>
<dbReference type="eggNOG" id="COG3458">
    <property type="taxonomic scope" value="Bacteria"/>
</dbReference>
<dbReference type="Pfam" id="PF05448">
    <property type="entry name" value="AXE1"/>
    <property type="match status" value="1"/>
</dbReference>
<dbReference type="Gene3D" id="3.40.50.1820">
    <property type="entry name" value="alpha/beta hydrolase"/>
    <property type="match status" value="1"/>
</dbReference>
<evidence type="ECO:0000256" key="1">
    <source>
        <dbReference type="PIRSR" id="PIRSR639069-1"/>
    </source>
</evidence>
<dbReference type="KEGG" id="ote:Oter_2302"/>
<evidence type="ECO:0000313" key="4">
    <source>
        <dbReference type="EMBL" id="ACB75584.1"/>
    </source>
</evidence>
<proteinExistence type="predicted"/>
<dbReference type="HOGENOM" id="CLU_050843_0_0_0"/>
<name>B1ZQH5_OPITP</name>
<dbReference type="Proteomes" id="UP000007013">
    <property type="component" value="Chromosome"/>
</dbReference>
<dbReference type="OrthoDB" id="9770528at2"/>
<organism evidence="4 5">
    <name type="scientific">Opitutus terrae (strain DSM 11246 / JCM 15787 / PB90-1)</name>
    <dbReference type="NCBI Taxonomy" id="452637"/>
    <lineage>
        <taxon>Bacteria</taxon>
        <taxon>Pseudomonadati</taxon>
        <taxon>Verrucomicrobiota</taxon>
        <taxon>Opitutia</taxon>
        <taxon>Opitutales</taxon>
        <taxon>Opitutaceae</taxon>
        <taxon>Opitutus</taxon>
    </lineage>
</organism>
<evidence type="ECO:0000256" key="2">
    <source>
        <dbReference type="SAM" id="SignalP"/>
    </source>
</evidence>
<gene>
    <name evidence="4" type="ordered locus">Oter_2302</name>
</gene>
<keyword evidence="5" id="KW-1185">Reference proteome</keyword>
<keyword evidence="2" id="KW-0732">Signal</keyword>
<dbReference type="GO" id="GO:0052689">
    <property type="term" value="F:carboxylic ester hydrolase activity"/>
    <property type="evidence" value="ECO:0007669"/>
    <property type="project" value="TreeGrafter"/>
</dbReference>